<dbReference type="RefSeq" id="WP_158206666.1">
    <property type="nucleotide sequence ID" value="NZ_CP046904.1"/>
</dbReference>
<name>A0A562P960_9BURK</name>
<dbReference type="EMBL" id="VLKW01000019">
    <property type="protein sequence ID" value="TWI40997.1"/>
    <property type="molecule type" value="Genomic_DNA"/>
</dbReference>
<evidence type="ECO:0000313" key="1">
    <source>
        <dbReference type="EMBL" id="QGZ38059.1"/>
    </source>
</evidence>
<dbReference type="Proteomes" id="UP000315112">
    <property type="component" value="Unassembled WGS sequence"/>
</dbReference>
<evidence type="ECO:0000313" key="4">
    <source>
        <dbReference type="Proteomes" id="UP000437862"/>
    </source>
</evidence>
<dbReference type="AlphaFoldDB" id="A0A562P960"/>
<reference evidence="2" key="2">
    <citation type="submission" date="2019-07" db="EMBL/GenBank/DDBJ databases">
        <authorList>
            <person name="Whitman W."/>
            <person name="Huntemann M."/>
            <person name="Clum A."/>
            <person name="Pillay M."/>
            <person name="Palaniappan K."/>
            <person name="Varghese N."/>
            <person name="Mikhailova N."/>
            <person name="Stamatis D."/>
            <person name="Reddy T."/>
            <person name="Daum C."/>
            <person name="Shapiro N."/>
            <person name="Ivanova N."/>
            <person name="Kyrpides N."/>
            <person name="Woyke T."/>
        </authorList>
    </citation>
    <scope>NUCLEOTIDE SEQUENCE</scope>
    <source>
        <strain evidence="2">CGMCC 1.10685</strain>
    </source>
</reference>
<dbReference type="Proteomes" id="UP000437862">
    <property type="component" value="Chromosome"/>
</dbReference>
<gene>
    <name evidence="1" type="ORF">GO485_02675</name>
    <name evidence="2" type="ORF">IP92_05817</name>
</gene>
<accession>A0A562P960</accession>
<evidence type="ECO:0000313" key="2">
    <source>
        <dbReference type="EMBL" id="TWI40997.1"/>
    </source>
</evidence>
<evidence type="ECO:0000313" key="3">
    <source>
        <dbReference type="Proteomes" id="UP000315112"/>
    </source>
</evidence>
<reference evidence="1 4" key="3">
    <citation type="submission" date="2019-12" db="EMBL/GenBank/DDBJ databases">
        <title>Draft Genome Sequences of Six Type Strains of the Genus Massilia.</title>
        <authorList>
            <person name="Miess H."/>
            <person name="Frediansyah A."/>
            <person name="Goeker M."/>
            <person name="Gross H."/>
        </authorList>
    </citation>
    <scope>NUCLEOTIDE SEQUENCE [LARGE SCALE GENOMIC DNA]</scope>
    <source>
        <strain evidence="1 4">DSM 26639</strain>
    </source>
</reference>
<reference evidence="2 3" key="1">
    <citation type="journal article" date="2015" name="Stand. Genomic Sci.">
        <title>Genomic Encyclopedia of Bacterial and Archaeal Type Strains, Phase III: the genomes of soil and plant-associated and newly described type strains.</title>
        <authorList>
            <person name="Whitman W.B."/>
            <person name="Woyke T."/>
            <person name="Klenk H.P."/>
            <person name="Zhou Y."/>
            <person name="Lilburn T.G."/>
            <person name="Beck B.J."/>
            <person name="De Vos P."/>
            <person name="Vandamme P."/>
            <person name="Eisen J.A."/>
            <person name="Garrity G."/>
            <person name="Hugenholtz P."/>
            <person name="Kyrpides N.C."/>
        </authorList>
    </citation>
    <scope>NUCLEOTIDE SEQUENCE [LARGE SCALE GENOMIC DNA]</scope>
    <source>
        <strain evidence="2 3">CGMCC 1.10685</strain>
    </source>
</reference>
<proteinExistence type="predicted"/>
<organism evidence="2 3">
    <name type="scientific">Pseudoduganella flava</name>
    <dbReference type="NCBI Taxonomy" id="871742"/>
    <lineage>
        <taxon>Bacteria</taxon>
        <taxon>Pseudomonadati</taxon>
        <taxon>Pseudomonadota</taxon>
        <taxon>Betaproteobacteria</taxon>
        <taxon>Burkholderiales</taxon>
        <taxon>Oxalobacteraceae</taxon>
        <taxon>Telluria group</taxon>
        <taxon>Pseudoduganella</taxon>
    </lineage>
</organism>
<keyword evidence="4" id="KW-1185">Reference proteome</keyword>
<protein>
    <submittedName>
        <fullName evidence="2">Uncharacterized protein</fullName>
    </submittedName>
</protein>
<sequence length="46" mass="4906">MHTPIAQPVTTAGFSFGRVARNVLAAIREAIKQYGAPYLNGPLPPL</sequence>
<dbReference type="EMBL" id="CP046904">
    <property type="protein sequence ID" value="QGZ38059.1"/>
    <property type="molecule type" value="Genomic_DNA"/>
</dbReference>